<dbReference type="GO" id="GO:0000156">
    <property type="term" value="F:phosphorelay response regulator activity"/>
    <property type="evidence" value="ECO:0007669"/>
    <property type="project" value="TreeGrafter"/>
</dbReference>
<dbReference type="CDD" id="cd00383">
    <property type="entry name" value="trans_reg_C"/>
    <property type="match status" value="1"/>
</dbReference>
<dbReference type="Gene3D" id="3.40.50.2300">
    <property type="match status" value="1"/>
</dbReference>
<dbReference type="SMART" id="SM00862">
    <property type="entry name" value="Trans_reg_C"/>
    <property type="match status" value="1"/>
</dbReference>
<dbReference type="Pfam" id="PF00072">
    <property type="entry name" value="Response_reg"/>
    <property type="match status" value="1"/>
</dbReference>
<dbReference type="InterPro" id="IPR039420">
    <property type="entry name" value="WalR-like"/>
</dbReference>
<dbReference type="InterPro" id="IPR011006">
    <property type="entry name" value="CheY-like_superfamily"/>
</dbReference>
<evidence type="ECO:0000256" key="2">
    <source>
        <dbReference type="ARBA" id="ARBA00023012"/>
    </source>
</evidence>
<dbReference type="SUPFAM" id="SSF52172">
    <property type="entry name" value="CheY-like"/>
    <property type="match status" value="1"/>
</dbReference>
<organism evidence="10 11">
    <name type="scientific">Boudabousia tangfeifanii</name>
    <dbReference type="NCBI Taxonomy" id="1912795"/>
    <lineage>
        <taxon>Bacteria</taxon>
        <taxon>Bacillati</taxon>
        <taxon>Actinomycetota</taxon>
        <taxon>Actinomycetes</taxon>
        <taxon>Actinomycetales</taxon>
        <taxon>Actinomycetaceae</taxon>
        <taxon>Boudabousia</taxon>
    </lineage>
</organism>
<dbReference type="FunFam" id="1.10.10.10:FF:000005">
    <property type="entry name" value="Two-component system response regulator"/>
    <property type="match status" value="1"/>
</dbReference>
<dbReference type="STRING" id="1912795.BK816_07935"/>
<dbReference type="PROSITE" id="PS51755">
    <property type="entry name" value="OMPR_PHOB"/>
    <property type="match status" value="1"/>
</dbReference>
<dbReference type="GO" id="GO:0000976">
    <property type="term" value="F:transcription cis-regulatory region binding"/>
    <property type="evidence" value="ECO:0007669"/>
    <property type="project" value="TreeGrafter"/>
</dbReference>
<dbReference type="Gene3D" id="6.10.250.690">
    <property type="match status" value="1"/>
</dbReference>
<evidence type="ECO:0000313" key="11">
    <source>
        <dbReference type="Proteomes" id="UP000176288"/>
    </source>
</evidence>
<dbReference type="GO" id="GO:0032993">
    <property type="term" value="C:protein-DNA complex"/>
    <property type="evidence" value="ECO:0007669"/>
    <property type="project" value="TreeGrafter"/>
</dbReference>
<dbReference type="Gene3D" id="1.10.10.10">
    <property type="entry name" value="Winged helix-like DNA-binding domain superfamily/Winged helix DNA-binding domain"/>
    <property type="match status" value="1"/>
</dbReference>
<keyword evidence="2" id="KW-0902">Two-component regulatory system</keyword>
<dbReference type="InterPro" id="IPR001867">
    <property type="entry name" value="OmpR/PhoB-type_DNA-bd"/>
</dbReference>
<feature type="domain" description="Response regulatory" evidence="8">
    <location>
        <begin position="10"/>
        <end position="124"/>
    </location>
</feature>
<dbReference type="RefSeq" id="WP_071164688.1">
    <property type="nucleotide sequence ID" value="NZ_CP017812.1"/>
</dbReference>
<evidence type="ECO:0000256" key="6">
    <source>
        <dbReference type="PROSITE-ProRule" id="PRU00169"/>
    </source>
</evidence>
<dbReference type="SMART" id="SM00448">
    <property type="entry name" value="REC"/>
    <property type="match status" value="1"/>
</dbReference>
<evidence type="ECO:0000259" key="9">
    <source>
        <dbReference type="PROSITE" id="PS51755"/>
    </source>
</evidence>
<dbReference type="KEGG" id="avu:BK816_07935"/>
<dbReference type="GO" id="GO:0005829">
    <property type="term" value="C:cytosol"/>
    <property type="evidence" value="ECO:0007669"/>
    <property type="project" value="TreeGrafter"/>
</dbReference>
<evidence type="ECO:0000256" key="1">
    <source>
        <dbReference type="ARBA" id="ARBA00022553"/>
    </source>
</evidence>
<keyword evidence="1 6" id="KW-0597">Phosphoprotein</keyword>
<dbReference type="PROSITE" id="PS50110">
    <property type="entry name" value="RESPONSE_REGULATORY"/>
    <property type="match status" value="1"/>
</dbReference>
<name>A0A1D9MLS0_9ACTO</name>
<dbReference type="AlphaFoldDB" id="A0A1D9MLS0"/>
<protein>
    <submittedName>
        <fullName evidence="10">DNA-binding response regulator</fullName>
    </submittedName>
</protein>
<evidence type="ECO:0000256" key="4">
    <source>
        <dbReference type="ARBA" id="ARBA00023125"/>
    </source>
</evidence>
<dbReference type="FunFam" id="3.40.50.2300:FF:000001">
    <property type="entry name" value="DNA-binding response regulator PhoB"/>
    <property type="match status" value="1"/>
</dbReference>
<keyword evidence="5" id="KW-0804">Transcription</keyword>
<evidence type="ECO:0000256" key="3">
    <source>
        <dbReference type="ARBA" id="ARBA00023015"/>
    </source>
</evidence>
<sequence length="238" mass="26041">MVENFAPVPHILVVDDEPMLANLLSSALKYEGWEVSTAGTGNKAIKLAHDLKPDVILLDIGLPDMDGFTVLSRVRASNPTVPVLFLTARDALEDRVKGLNAGGDDYVTKPFDLEEVVARIQVLLRRGGALVPQKTNLLEVGDLVLNLDSREVSRAGEAITLTATEFDLLQYLALNAGRVISKSQILDHVWNYGFDGKANIVELYVSYLRRKIDKGRTPMLQTVRGVGYMLKPAEGEGA</sequence>
<dbReference type="GO" id="GO:0006355">
    <property type="term" value="P:regulation of DNA-templated transcription"/>
    <property type="evidence" value="ECO:0007669"/>
    <property type="project" value="InterPro"/>
</dbReference>
<feature type="DNA-binding region" description="OmpR/PhoB-type" evidence="7">
    <location>
        <begin position="135"/>
        <end position="232"/>
    </location>
</feature>
<feature type="modified residue" description="4-aspartylphosphate" evidence="6">
    <location>
        <position position="59"/>
    </location>
</feature>
<proteinExistence type="predicted"/>
<evidence type="ECO:0000256" key="5">
    <source>
        <dbReference type="ARBA" id="ARBA00023163"/>
    </source>
</evidence>
<dbReference type="Proteomes" id="UP000176288">
    <property type="component" value="Chromosome"/>
</dbReference>
<dbReference type="OrthoDB" id="9812490at2"/>
<gene>
    <name evidence="10" type="ORF">BK816_07935</name>
</gene>
<keyword evidence="3" id="KW-0805">Transcription regulation</keyword>
<keyword evidence="11" id="KW-1185">Reference proteome</keyword>
<dbReference type="InterPro" id="IPR001789">
    <property type="entry name" value="Sig_transdc_resp-reg_receiver"/>
</dbReference>
<dbReference type="PANTHER" id="PTHR48111">
    <property type="entry name" value="REGULATOR OF RPOS"/>
    <property type="match status" value="1"/>
</dbReference>
<accession>A0A1D9MLS0</accession>
<reference evidence="10 11" key="1">
    <citation type="submission" date="2016-10" db="EMBL/GenBank/DDBJ databases">
        <title>Actinomyces aegypiusis sp. nov., isolated from the Aegypius monachus in Qinghai Tibet Plateau China.</title>
        <authorList>
            <person name="Wang Y."/>
        </authorList>
    </citation>
    <scope>NUCLEOTIDE SEQUENCE [LARGE SCALE GENOMIC DNA]</scope>
    <source>
        <strain evidence="10 11">VUL4_3</strain>
    </source>
</reference>
<evidence type="ECO:0000256" key="7">
    <source>
        <dbReference type="PROSITE-ProRule" id="PRU01091"/>
    </source>
</evidence>
<dbReference type="PANTHER" id="PTHR48111:SF28">
    <property type="entry name" value="TRANSCRIPTIONAL REGULATORY PROTEIN TCRX-RELATED"/>
    <property type="match status" value="1"/>
</dbReference>
<dbReference type="Pfam" id="PF00486">
    <property type="entry name" value="Trans_reg_C"/>
    <property type="match status" value="1"/>
</dbReference>
<dbReference type="EMBL" id="CP017812">
    <property type="protein sequence ID" value="AOZ73225.1"/>
    <property type="molecule type" value="Genomic_DNA"/>
</dbReference>
<keyword evidence="4 7" id="KW-0238">DNA-binding</keyword>
<evidence type="ECO:0000313" key="10">
    <source>
        <dbReference type="EMBL" id="AOZ73225.1"/>
    </source>
</evidence>
<evidence type="ECO:0000259" key="8">
    <source>
        <dbReference type="PROSITE" id="PS50110"/>
    </source>
</evidence>
<feature type="domain" description="OmpR/PhoB-type" evidence="9">
    <location>
        <begin position="135"/>
        <end position="232"/>
    </location>
</feature>
<dbReference type="InterPro" id="IPR036388">
    <property type="entry name" value="WH-like_DNA-bd_sf"/>
</dbReference>